<dbReference type="EMBL" id="BT149055">
    <property type="protein sequence ID" value="AFK48849.1"/>
    <property type="molecule type" value="mRNA"/>
</dbReference>
<organism evidence="1">
    <name type="scientific">Lotus japonicus</name>
    <name type="common">Lotus corniculatus var. japonicus</name>
    <dbReference type="NCBI Taxonomy" id="34305"/>
    <lineage>
        <taxon>Eukaryota</taxon>
        <taxon>Viridiplantae</taxon>
        <taxon>Streptophyta</taxon>
        <taxon>Embryophyta</taxon>
        <taxon>Tracheophyta</taxon>
        <taxon>Spermatophyta</taxon>
        <taxon>Magnoliopsida</taxon>
        <taxon>eudicotyledons</taxon>
        <taxon>Gunneridae</taxon>
        <taxon>Pentapetalae</taxon>
        <taxon>rosids</taxon>
        <taxon>fabids</taxon>
        <taxon>Fabales</taxon>
        <taxon>Fabaceae</taxon>
        <taxon>Papilionoideae</taxon>
        <taxon>50 kb inversion clade</taxon>
        <taxon>NPAAA clade</taxon>
        <taxon>Hologalegina</taxon>
        <taxon>robinioid clade</taxon>
        <taxon>Loteae</taxon>
        <taxon>Lotus</taxon>
    </lineage>
</organism>
<reference evidence="1" key="1">
    <citation type="submission" date="2012-05" db="EMBL/GenBank/DDBJ databases">
        <authorList>
            <person name="Krishnakumar V."/>
            <person name="Cheung F."/>
            <person name="Xiao Y."/>
            <person name="Chan A."/>
            <person name="Moskal W.A."/>
            <person name="Town C.D."/>
        </authorList>
    </citation>
    <scope>NUCLEOTIDE SEQUENCE</scope>
</reference>
<evidence type="ECO:0000313" key="1">
    <source>
        <dbReference type="EMBL" id="AFK48849.1"/>
    </source>
</evidence>
<dbReference type="AlphaFoldDB" id="I3T8K7"/>
<accession>I3T8K7</accession>
<proteinExistence type="evidence at transcript level"/>
<protein>
    <submittedName>
        <fullName evidence="1">Uncharacterized protein</fullName>
    </submittedName>
</protein>
<name>I3T8K7_LOTJA</name>
<sequence length="122" mass="14022">MEGLSWLVEHRETEIGGHHLSIFARGIKQEILRLKIPMNNPKRVTSLHNPHNSLNQFGSLSLTIMPLLNNPIKKLTTSTKLHDQMHKHRILIGPLNLNHIRMLRQMAHDLNLPPHIIIILLA</sequence>